<dbReference type="SUPFAM" id="SSF52768">
    <property type="entry name" value="Arginase/deacetylase"/>
    <property type="match status" value="1"/>
</dbReference>
<dbReference type="InterPro" id="IPR037138">
    <property type="entry name" value="His_deacetylse_dom_sf"/>
</dbReference>
<dbReference type="OrthoDB" id="424012at2759"/>
<organism evidence="2 3">
    <name type="scientific">Sphaeroforma arctica JP610</name>
    <dbReference type="NCBI Taxonomy" id="667725"/>
    <lineage>
        <taxon>Eukaryota</taxon>
        <taxon>Ichthyosporea</taxon>
        <taxon>Ichthyophonida</taxon>
        <taxon>Sphaeroforma</taxon>
    </lineage>
</organism>
<evidence type="ECO:0000259" key="1">
    <source>
        <dbReference type="Pfam" id="PF00850"/>
    </source>
</evidence>
<keyword evidence="3" id="KW-1185">Reference proteome</keyword>
<dbReference type="InterPro" id="IPR023801">
    <property type="entry name" value="His_deacetylse_dom"/>
</dbReference>
<name>A0A0L0FCA2_9EUKA</name>
<evidence type="ECO:0000313" key="3">
    <source>
        <dbReference type="Proteomes" id="UP000054560"/>
    </source>
</evidence>
<dbReference type="EMBL" id="KQ244794">
    <property type="protein sequence ID" value="KNC74076.1"/>
    <property type="molecule type" value="Genomic_DNA"/>
</dbReference>
<gene>
    <name evidence="2" type="ORF">SARC_13368</name>
</gene>
<feature type="domain" description="Histone deacetylase" evidence="1">
    <location>
        <begin position="19"/>
        <end position="65"/>
    </location>
</feature>
<dbReference type="InterPro" id="IPR023696">
    <property type="entry name" value="Ureohydrolase_dom_sf"/>
</dbReference>
<dbReference type="Pfam" id="PF00850">
    <property type="entry name" value="Hist_deacetyl"/>
    <property type="match status" value="1"/>
</dbReference>
<feature type="non-terminal residue" evidence="2">
    <location>
        <position position="65"/>
    </location>
</feature>
<proteinExistence type="predicted"/>
<evidence type="ECO:0000313" key="2">
    <source>
        <dbReference type="EMBL" id="KNC74076.1"/>
    </source>
</evidence>
<dbReference type="AlphaFoldDB" id="A0A0L0FCA2"/>
<reference evidence="2 3" key="1">
    <citation type="submission" date="2011-02" db="EMBL/GenBank/DDBJ databases">
        <title>The Genome Sequence of Sphaeroforma arctica JP610.</title>
        <authorList>
            <consortium name="The Broad Institute Genome Sequencing Platform"/>
            <person name="Russ C."/>
            <person name="Cuomo C."/>
            <person name="Young S.K."/>
            <person name="Zeng Q."/>
            <person name="Gargeya S."/>
            <person name="Alvarado L."/>
            <person name="Berlin A."/>
            <person name="Chapman S.B."/>
            <person name="Chen Z."/>
            <person name="Freedman E."/>
            <person name="Gellesch M."/>
            <person name="Goldberg J."/>
            <person name="Griggs A."/>
            <person name="Gujja S."/>
            <person name="Heilman E."/>
            <person name="Heiman D."/>
            <person name="Howarth C."/>
            <person name="Mehta T."/>
            <person name="Neiman D."/>
            <person name="Pearson M."/>
            <person name="Roberts A."/>
            <person name="Saif S."/>
            <person name="Shea T."/>
            <person name="Shenoy N."/>
            <person name="Sisk P."/>
            <person name="Stolte C."/>
            <person name="Sykes S."/>
            <person name="White J."/>
            <person name="Yandava C."/>
            <person name="Burger G."/>
            <person name="Gray M.W."/>
            <person name="Holland P.W.H."/>
            <person name="King N."/>
            <person name="Lang F.B.F."/>
            <person name="Roger A.J."/>
            <person name="Ruiz-Trillo I."/>
            <person name="Haas B."/>
            <person name="Nusbaum C."/>
            <person name="Birren B."/>
        </authorList>
    </citation>
    <scope>NUCLEOTIDE SEQUENCE [LARGE SCALE GENOMIC DNA]</scope>
    <source>
        <strain evidence="2 3">JP610</strain>
    </source>
</reference>
<protein>
    <recommendedName>
        <fullName evidence="1">Histone deacetylase domain-containing protein</fullName>
    </recommendedName>
</protein>
<dbReference type="GeneID" id="25913872"/>
<dbReference type="Proteomes" id="UP000054560">
    <property type="component" value="Unassembled WGS sequence"/>
</dbReference>
<dbReference type="RefSeq" id="XP_014147978.1">
    <property type="nucleotide sequence ID" value="XM_014292503.1"/>
</dbReference>
<dbReference type="Gene3D" id="3.40.800.20">
    <property type="entry name" value="Histone deacetylase domain"/>
    <property type="match status" value="1"/>
</dbReference>
<dbReference type="STRING" id="667725.A0A0L0FCA2"/>
<accession>A0A0L0FCA2</accession>
<sequence>MQQCTLTYTNTPRRALLQEHTGAGMGDSFTINIPLPPGSGSGAYAYAIETIVVPSIKRFRPELIM</sequence>